<organism evidence="4 5">
    <name type="scientific">Pelagicoccus mobilis</name>
    <dbReference type="NCBI Taxonomy" id="415221"/>
    <lineage>
        <taxon>Bacteria</taxon>
        <taxon>Pseudomonadati</taxon>
        <taxon>Verrucomicrobiota</taxon>
        <taxon>Opitutia</taxon>
        <taxon>Puniceicoccales</taxon>
        <taxon>Pelagicoccaceae</taxon>
        <taxon>Pelagicoccus</taxon>
    </lineage>
</organism>
<evidence type="ECO:0000259" key="3">
    <source>
        <dbReference type="Pfam" id="PF13649"/>
    </source>
</evidence>
<dbReference type="PANTHER" id="PTHR43861:SF1">
    <property type="entry name" value="TRANS-ACONITATE 2-METHYLTRANSFERASE"/>
    <property type="match status" value="1"/>
</dbReference>
<reference evidence="4" key="1">
    <citation type="submission" date="2021-01" db="EMBL/GenBank/DDBJ databases">
        <title>Modified the classification status of verrucomicrobia.</title>
        <authorList>
            <person name="Feng X."/>
        </authorList>
    </citation>
    <scope>NUCLEOTIDE SEQUENCE</scope>
    <source>
        <strain evidence="4">KCTC 13126</strain>
    </source>
</reference>
<dbReference type="RefSeq" id="WP_200354632.1">
    <property type="nucleotide sequence ID" value="NZ_JAENIL010000008.1"/>
</dbReference>
<gene>
    <name evidence="4" type="ORF">JIN87_06030</name>
</gene>
<protein>
    <submittedName>
        <fullName evidence="4">Class I SAM-dependent methyltransferase</fullName>
    </submittedName>
</protein>
<dbReference type="CDD" id="cd02440">
    <property type="entry name" value="AdoMet_MTases"/>
    <property type="match status" value="1"/>
</dbReference>
<accession>A0A934RWD9</accession>
<evidence type="ECO:0000256" key="1">
    <source>
        <dbReference type="ARBA" id="ARBA00022603"/>
    </source>
</evidence>
<dbReference type="InterPro" id="IPR029063">
    <property type="entry name" value="SAM-dependent_MTases_sf"/>
</dbReference>
<dbReference type="GO" id="GO:0032259">
    <property type="term" value="P:methylation"/>
    <property type="evidence" value="ECO:0007669"/>
    <property type="project" value="UniProtKB-KW"/>
</dbReference>
<dbReference type="Pfam" id="PF13649">
    <property type="entry name" value="Methyltransf_25"/>
    <property type="match status" value="1"/>
</dbReference>
<evidence type="ECO:0000313" key="4">
    <source>
        <dbReference type="EMBL" id="MBK1876419.1"/>
    </source>
</evidence>
<feature type="domain" description="Methyltransferase" evidence="3">
    <location>
        <begin position="57"/>
        <end position="152"/>
    </location>
</feature>
<dbReference type="SUPFAM" id="SSF53335">
    <property type="entry name" value="S-adenosyl-L-methionine-dependent methyltransferases"/>
    <property type="match status" value="1"/>
</dbReference>
<dbReference type="EMBL" id="JAENIL010000008">
    <property type="protein sequence ID" value="MBK1876419.1"/>
    <property type="molecule type" value="Genomic_DNA"/>
</dbReference>
<proteinExistence type="predicted"/>
<sequence>MSAYAEWRYDEYRQVGKDYGQPEEAEAYDKSHAQFRDVDAENRQLLELLELSSSARIADFGCGTGAFAVRAADQCESVVAVDVSEAMLRQARERSEAAGTSNIEFQRSGYLDFAADEESLDAATSSFSLHHLPDFWKSQALVRINRALKPGGLFFLRDVVYRDSGEISLVNGFVEKQAELGGEFLREDALGHFREEFSTYDWIMKGLLEKGGFEVESQNWEHPVVATYLCRRL</sequence>
<evidence type="ECO:0000313" key="5">
    <source>
        <dbReference type="Proteomes" id="UP000617628"/>
    </source>
</evidence>
<keyword evidence="1 4" id="KW-0489">Methyltransferase</keyword>
<comment type="caution">
    <text evidence="4">The sequence shown here is derived from an EMBL/GenBank/DDBJ whole genome shotgun (WGS) entry which is preliminary data.</text>
</comment>
<keyword evidence="2" id="KW-0808">Transferase</keyword>
<dbReference type="GO" id="GO:0008168">
    <property type="term" value="F:methyltransferase activity"/>
    <property type="evidence" value="ECO:0007669"/>
    <property type="project" value="UniProtKB-KW"/>
</dbReference>
<dbReference type="Gene3D" id="3.40.50.150">
    <property type="entry name" value="Vaccinia Virus protein VP39"/>
    <property type="match status" value="1"/>
</dbReference>
<dbReference type="PANTHER" id="PTHR43861">
    <property type="entry name" value="TRANS-ACONITATE 2-METHYLTRANSFERASE-RELATED"/>
    <property type="match status" value="1"/>
</dbReference>
<dbReference type="AlphaFoldDB" id="A0A934RWD9"/>
<dbReference type="Proteomes" id="UP000617628">
    <property type="component" value="Unassembled WGS sequence"/>
</dbReference>
<evidence type="ECO:0000256" key="2">
    <source>
        <dbReference type="ARBA" id="ARBA00022679"/>
    </source>
</evidence>
<keyword evidence="5" id="KW-1185">Reference proteome</keyword>
<name>A0A934RWD9_9BACT</name>
<dbReference type="InterPro" id="IPR041698">
    <property type="entry name" value="Methyltransf_25"/>
</dbReference>